<dbReference type="Gene3D" id="3.30.1300.70">
    <property type="match status" value="1"/>
</dbReference>
<protein>
    <submittedName>
        <fullName evidence="3">Uncharacterized protein</fullName>
    </submittedName>
</protein>
<reference evidence="2" key="4">
    <citation type="submission" date="2024-05" db="EMBL/GenBank/DDBJ databases">
        <authorList>
            <person name="Sun Q."/>
            <person name="Zhou Y."/>
        </authorList>
    </citation>
    <scope>NUCLEOTIDE SEQUENCE</scope>
    <source>
        <strain evidence="2">CGMCC 1.18437</strain>
    </source>
</reference>
<evidence type="ECO:0000256" key="1">
    <source>
        <dbReference type="SAM" id="SignalP"/>
    </source>
</evidence>
<name>A0A7W8NPP5_9DEIO</name>
<comment type="caution">
    <text evidence="3">The sequence shown here is derived from an EMBL/GenBank/DDBJ whole genome shotgun (WGS) entry which is preliminary data.</text>
</comment>
<keyword evidence="5" id="KW-1185">Reference proteome</keyword>
<dbReference type="RefSeq" id="WP_184112143.1">
    <property type="nucleotide sequence ID" value="NZ_BNAJ01000005.1"/>
</dbReference>
<reference evidence="3 4" key="3">
    <citation type="submission" date="2020-08" db="EMBL/GenBank/DDBJ databases">
        <title>Genomic Encyclopedia of Type Strains, Phase IV (KMG-IV): sequencing the most valuable type-strain genomes for metagenomic binning, comparative biology and taxonomic classification.</title>
        <authorList>
            <person name="Goeker M."/>
        </authorList>
    </citation>
    <scope>NUCLEOTIDE SEQUENCE [LARGE SCALE GENOMIC DNA]</scope>
    <source>
        <strain evidence="3 4">DSM 27521</strain>
    </source>
</reference>
<feature type="signal peptide" evidence="1">
    <location>
        <begin position="1"/>
        <end position="27"/>
    </location>
</feature>
<dbReference type="EMBL" id="JACHFK010000005">
    <property type="protein sequence ID" value="MBB5377016.1"/>
    <property type="molecule type" value="Genomic_DNA"/>
</dbReference>
<evidence type="ECO:0000313" key="3">
    <source>
        <dbReference type="EMBL" id="MBB5377016.1"/>
    </source>
</evidence>
<dbReference type="Proteomes" id="UP000539473">
    <property type="component" value="Unassembled WGS sequence"/>
</dbReference>
<accession>A0A7W8NPP5</accession>
<organism evidence="3 4">
    <name type="scientific">Deinococcus metalli</name>
    <dbReference type="NCBI Taxonomy" id="1141878"/>
    <lineage>
        <taxon>Bacteria</taxon>
        <taxon>Thermotogati</taxon>
        <taxon>Deinococcota</taxon>
        <taxon>Deinococci</taxon>
        <taxon>Deinococcales</taxon>
        <taxon>Deinococcaceae</taxon>
        <taxon>Deinococcus</taxon>
    </lineage>
</organism>
<evidence type="ECO:0000313" key="2">
    <source>
        <dbReference type="EMBL" id="GHF47082.1"/>
    </source>
</evidence>
<reference evidence="5" key="2">
    <citation type="journal article" date="2019" name="Int. J. Syst. Evol. Microbiol.">
        <title>The Global Catalogue of Microorganisms (GCM) 10K type strain sequencing project: providing services to taxonomists for standard genome sequencing and annotation.</title>
        <authorList>
            <consortium name="The Broad Institute Genomics Platform"/>
            <consortium name="The Broad Institute Genome Sequencing Center for Infectious Disease"/>
            <person name="Wu L."/>
            <person name="Ma J."/>
        </authorList>
    </citation>
    <scope>NUCLEOTIDE SEQUENCE [LARGE SCALE GENOMIC DNA]</scope>
    <source>
        <strain evidence="5">CGMCC 1.18437</strain>
    </source>
</reference>
<reference evidence="2" key="1">
    <citation type="journal article" date="2014" name="Int. J. Syst. Evol. Microbiol.">
        <title>Complete genome of a new Firmicutes species belonging to the dominant human colonic microbiota ('Ruminococcus bicirculans') reveals two chromosomes and a selective capacity to utilize plant glucans.</title>
        <authorList>
            <consortium name="NISC Comparative Sequencing Program"/>
            <person name="Wegmann U."/>
            <person name="Louis P."/>
            <person name="Goesmann A."/>
            <person name="Henrissat B."/>
            <person name="Duncan S.H."/>
            <person name="Flint H.J."/>
        </authorList>
    </citation>
    <scope>NUCLEOTIDE SEQUENCE</scope>
    <source>
        <strain evidence="2">CGMCC 1.18437</strain>
    </source>
</reference>
<dbReference type="PROSITE" id="PS51257">
    <property type="entry name" value="PROKAR_LIPOPROTEIN"/>
    <property type="match status" value="1"/>
</dbReference>
<dbReference type="Proteomes" id="UP000619376">
    <property type="component" value="Unassembled WGS sequence"/>
</dbReference>
<evidence type="ECO:0000313" key="4">
    <source>
        <dbReference type="Proteomes" id="UP000539473"/>
    </source>
</evidence>
<evidence type="ECO:0000313" key="5">
    <source>
        <dbReference type="Proteomes" id="UP000619376"/>
    </source>
</evidence>
<gene>
    <name evidence="2" type="ORF">GCM10017781_24450</name>
    <name evidence="3" type="ORF">HNQ07_002480</name>
</gene>
<proteinExistence type="predicted"/>
<sequence>MTIHRAWPWLCVVTAVLLAGCAGPRRAAAQVGNEVGTVATGGAAGALQVKDRAAAQAADVYARGCALALEAQRAATGQLDPAVDGRPCSDAALGSGAQAAPPEVRASVVQVSGAGYMVTVTDHAGQVHTRRAP</sequence>
<dbReference type="EMBL" id="BNAJ01000005">
    <property type="protein sequence ID" value="GHF47082.1"/>
    <property type="molecule type" value="Genomic_DNA"/>
</dbReference>
<feature type="chain" id="PRO_5030752625" evidence="1">
    <location>
        <begin position="28"/>
        <end position="133"/>
    </location>
</feature>
<dbReference type="AlphaFoldDB" id="A0A7W8NPP5"/>
<keyword evidence="1" id="KW-0732">Signal</keyword>